<sequence>MVMALYRYEAVAGSGKLVTGEMEGESRAAIVAELHRLGHVPIRAEVASERRLARLLPAHILTAPLMKPRRSLGRRSERQLLALTEQLATLLEAGLALDRTLDLAKHILNRPDDREVVQAVLDRVRSGSTLADAMAAEGGFFPRFYIGMVRAGEAGGSLDRALRRIADYLRRSLAIADEATSALIYPSLVLLTGAGTVAMLLGNVVPQFRPMLEQSAGPLPFAAEAVLTASDLVNGYGWAALVFAGLAALAGREALKRPDVRRWRDAWLLRLPRLGDIVVKLEIGRFALTLGTLLGNGLSPLAALKIAEEAVGNRAIAGALAPLGAALEAGKPMATALAEAPGIPPLAVQLIRAGEEAGRLEDMLLKLGEIFDEEARRGIARLLALLVPAVTILLGAVVAAIVGALLTAILSVYDVAA</sequence>
<evidence type="ECO:0000256" key="1">
    <source>
        <dbReference type="ARBA" id="ARBA00004429"/>
    </source>
</evidence>
<dbReference type="GO" id="GO:0005886">
    <property type="term" value="C:plasma membrane"/>
    <property type="evidence" value="ECO:0007669"/>
    <property type="project" value="UniProtKB-SubCell"/>
</dbReference>
<evidence type="ECO:0000256" key="4">
    <source>
        <dbReference type="ARBA" id="ARBA00022519"/>
    </source>
</evidence>
<proteinExistence type="inferred from homology"/>
<dbReference type="PRINTS" id="PR00812">
    <property type="entry name" value="BCTERIALGSPF"/>
</dbReference>
<protein>
    <submittedName>
        <fullName evidence="10">Type II secretion system protein GspF</fullName>
    </submittedName>
</protein>
<evidence type="ECO:0000259" key="9">
    <source>
        <dbReference type="Pfam" id="PF00482"/>
    </source>
</evidence>
<accession>A0A8J2YYC3</accession>
<feature type="transmembrane region" description="Helical" evidence="8">
    <location>
        <begin position="382"/>
        <end position="413"/>
    </location>
</feature>
<dbReference type="InterPro" id="IPR042094">
    <property type="entry name" value="T2SS_GspF_sf"/>
</dbReference>
<reference evidence="10" key="1">
    <citation type="journal article" date="2014" name="Int. J. Syst. Evol. Microbiol.">
        <title>Complete genome sequence of Corynebacterium casei LMG S-19264T (=DSM 44701T), isolated from a smear-ripened cheese.</title>
        <authorList>
            <consortium name="US DOE Joint Genome Institute (JGI-PGF)"/>
            <person name="Walter F."/>
            <person name="Albersmeier A."/>
            <person name="Kalinowski J."/>
            <person name="Ruckert C."/>
        </authorList>
    </citation>
    <scope>NUCLEOTIDE SEQUENCE</scope>
    <source>
        <strain evidence="10">CGMCC 1.15725</strain>
    </source>
</reference>
<keyword evidence="4" id="KW-0997">Cell inner membrane</keyword>
<keyword evidence="5 8" id="KW-0812">Transmembrane</keyword>
<evidence type="ECO:0000256" key="3">
    <source>
        <dbReference type="ARBA" id="ARBA00022475"/>
    </source>
</evidence>
<evidence type="ECO:0000256" key="5">
    <source>
        <dbReference type="ARBA" id="ARBA00022692"/>
    </source>
</evidence>
<feature type="transmembrane region" description="Helical" evidence="8">
    <location>
        <begin position="182"/>
        <end position="202"/>
    </location>
</feature>
<dbReference type="EMBL" id="BMJQ01000014">
    <property type="protein sequence ID" value="GGF36550.1"/>
    <property type="molecule type" value="Genomic_DNA"/>
</dbReference>
<keyword evidence="7 8" id="KW-0472">Membrane</keyword>
<dbReference type="Gene3D" id="1.20.81.30">
    <property type="entry name" value="Type II secretion system (T2SS), domain F"/>
    <property type="match status" value="2"/>
</dbReference>
<evidence type="ECO:0000256" key="6">
    <source>
        <dbReference type="ARBA" id="ARBA00022989"/>
    </source>
</evidence>
<feature type="domain" description="Type II secretion system protein GspF" evidence="9">
    <location>
        <begin position="286"/>
        <end position="406"/>
    </location>
</feature>
<evidence type="ECO:0000256" key="7">
    <source>
        <dbReference type="ARBA" id="ARBA00023136"/>
    </source>
</evidence>
<reference evidence="10" key="2">
    <citation type="submission" date="2020-09" db="EMBL/GenBank/DDBJ databases">
        <authorList>
            <person name="Sun Q."/>
            <person name="Zhou Y."/>
        </authorList>
    </citation>
    <scope>NUCLEOTIDE SEQUENCE</scope>
    <source>
        <strain evidence="10">CGMCC 1.15725</strain>
    </source>
</reference>
<dbReference type="FunFam" id="1.20.81.30:FF:000001">
    <property type="entry name" value="Type II secretion system protein F"/>
    <property type="match status" value="1"/>
</dbReference>
<keyword evidence="3" id="KW-1003">Cell membrane</keyword>
<evidence type="ECO:0000313" key="11">
    <source>
        <dbReference type="Proteomes" id="UP000646365"/>
    </source>
</evidence>
<comment type="caution">
    <text evidence="10">The sequence shown here is derived from an EMBL/GenBank/DDBJ whole genome shotgun (WGS) entry which is preliminary data.</text>
</comment>
<dbReference type="PANTHER" id="PTHR30012">
    <property type="entry name" value="GENERAL SECRETION PATHWAY PROTEIN"/>
    <property type="match status" value="1"/>
</dbReference>
<dbReference type="InterPro" id="IPR003004">
    <property type="entry name" value="GspF/PilC"/>
</dbReference>
<evidence type="ECO:0000313" key="10">
    <source>
        <dbReference type="EMBL" id="GGF36550.1"/>
    </source>
</evidence>
<evidence type="ECO:0000256" key="2">
    <source>
        <dbReference type="ARBA" id="ARBA00005745"/>
    </source>
</evidence>
<name>A0A8J2YYC3_9PROT</name>
<evidence type="ECO:0000256" key="8">
    <source>
        <dbReference type="SAM" id="Phobius"/>
    </source>
</evidence>
<comment type="similarity">
    <text evidence="2">Belongs to the GSP F family.</text>
</comment>
<organism evidence="10 11">
    <name type="scientific">Aliidongia dinghuensis</name>
    <dbReference type="NCBI Taxonomy" id="1867774"/>
    <lineage>
        <taxon>Bacteria</taxon>
        <taxon>Pseudomonadati</taxon>
        <taxon>Pseudomonadota</taxon>
        <taxon>Alphaproteobacteria</taxon>
        <taxon>Rhodospirillales</taxon>
        <taxon>Dongiaceae</taxon>
        <taxon>Aliidongia</taxon>
    </lineage>
</organism>
<feature type="domain" description="Type II secretion system protein GspF" evidence="9">
    <location>
        <begin position="84"/>
        <end position="206"/>
    </location>
</feature>
<dbReference type="InterPro" id="IPR018076">
    <property type="entry name" value="T2SS_GspF_dom"/>
</dbReference>
<dbReference type="AlphaFoldDB" id="A0A8J2YYC3"/>
<comment type="subcellular location">
    <subcellularLocation>
        <location evidence="1">Cell inner membrane</location>
        <topology evidence="1">Multi-pass membrane protein</topology>
    </subcellularLocation>
</comment>
<keyword evidence="11" id="KW-1185">Reference proteome</keyword>
<feature type="transmembrane region" description="Helical" evidence="8">
    <location>
        <begin position="236"/>
        <end position="255"/>
    </location>
</feature>
<dbReference type="Pfam" id="PF00482">
    <property type="entry name" value="T2SSF"/>
    <property type="match status" value="2"/>
</dbReference>
<dbReference type="Proteomes" id="UP000646365">
    <property type="component" value="Unassembled WGS sequence"/>
</dbReference>
<dbReference type="PANTHER" id="PTHR30012:SF7">
    <property type="entry name" value="PROTEIN TRANSPORT PROTEIN HOFC HOMOLOG"/>
    <property type="match status" value="1"/>
</dbReference>
<dbReference type="GO" id="GO:0015628">
    <property type="term" value="P:protein secretion by the type II secretion system"/>
    <property type="evidence" value="ECO:0007669"/>
    <property type="project" value="TreeGrafter"/>
</dbReference>
<gene>
    <name evidence="10" type="primary">gspF</name>
    <name evidence="10" type="ORF">GCM10011611_48800</name>
</gene>
<keyword evidence="6 8" id="KW-1133">Transmembrane helix</keyword>